<dbReference type="Proteomes" id="UP001549204">
    <property type="component" value="Unassembled WGS sequence"/>
</dbReference>
<feature type="chain" id="PRO_5045886076" evidence="1">
    <location>
        <begin position="22"/>
        <end position="98"/>
    </location>
</feature>
<comment type="caution">
    <text evidence="2">The sequence shown here is derived from an EMBL/GenBank/DDBJ whole genome shotgun (WGS) entry which is preliminary data.</text>
</comment>
<dbReference type="EMBL" id="JBEPMC010000007">
    <property type="protein sequence ID" value="MET3581003.1"/>
    <property type="molecule type" value="Genomic_DNA"/>
</dbReference>
<dbReference type="RefSeq" id="WP_354492662.1">
    <property type="nucleotide sequence ID" value="NZ_JBEPMC010000007.1"/>
</dbReference>
<evidence type="ECO:0000256" key="1">
    <source>
        <dbReference type="SAM" id="SignalP"/>
    </source>
</evidence>
<organism evidence="2 3">
    <name type="scientific">Mesorhizobium robiniae</name>
    <dbReference type="NCBI Taxonomy" id="559315"/>
    <lineage>
        <taxon>Bacteria</taxon>
        <taxon>Pseudomonadati</taxon>
        <taxon>Pseudomonadota</taxon>
        <taxon>Alphaproteobacteria</taxon>
        <taxon>Hyphomicrobiales</taxon>
        <taxon>Phyllobacteriaceae</taxon>
        <taxon>Mesorhizobium</taxon>
    </lineage>
</organism>
<name>A0ABV2GRT9_9HYPH</name>
<evidence type="ECO:0000313" key="2">
    <source>
        <dbReference type="EMBL" id="MET3581003.1"/>
    </source>
</evidence>
<proteinExistence type="predicted"/>
<keyword evidence="3" id="KW-1185">Reference proteome</keyword>
<reference evidence="2 3" key="1">
    <citation type="submission" date="2024-06" db="EMBL/GenBank/DDBJ databases">
        <title>Genomic Encyclopedia of Type Strains, Phase IV (KMG-IV): sequencing the most valuable type-strain genomes for metagenomic binning, comparative biology and taxonomic classification.</title>
        <authorList>
            <person name="Goeker M."/>
        </authorList>
    </citation>
    <scope>NUCLEOTIDE SEQUENCE [LARGE SCALE GENOMIC DNA]</scope>
    <source>
        <strain evidence="2 3">DSM 100022</strain>
    </source>
</reference>
<feature type="signal peptide" evidence="1">
    <location>
        <begin position="1"/>
        <end position="21"/>
    </location>
</feature>
<sequence length="98" mass="10817">MPIRRIALTSAAVTFAFTALAQARPDTRTMTCQQTQALIQSHGSAVLTTGPNTYALYISRQYSNACDWSEIPAVAFVPTRDGQCLVHRCREPLFTPRS</sequence>
<protein>
    <submittedName>
        <fullName evidence="2">Uncharacterized protein</fullName>
    </submittedName>
</protein>
<evidence type="ECO:0000313" key="3">
    <source>
        <dbReference type="Proteomes" id="UP001549204"/>
    </source>
</evidence>
<accession>A0ABV2GRT9</accession>
<keyword evidence="1" id="KW-0732">Signal</keyword>
<gene>
    <name evidence="2" type="ORF">ABID19_004049</name>
</gene>